<dbReference type="Gene3D" id="3.60.21.10">
    <property type="match status" value="1"/>
</dbReference>
<dbReference type="Pfam" id="PF00149">
    <property type="entry name" value="Metallophos"/>
    <property type="match status" value="1"/>
</dbReference>
<dbReference type="SUPFAM" id="SSF56300">
    <property type="entry name" value="Metallo-dependent phosphatases"/>
    <property type="match status" value="1"/>
</dbReference>
<dbReference type="AlphaFoldDB" id="A0A1Q9JKD9"/>
<comment type="caution">
    <text evidence="2">The sequence shown here is derived from an EMBL/GenBank/DDBJ whole genome shotgun (WGS) entry which is preliminary data.</text>
</comment>
<dbReference type="Proteomes" id="UP000187404">
    <property type="component" value="Unassembled WGS sequence"/>
</dbReference>
<reference evidence="2 3" key="1">
    <citation type="journal article" date="2016" name="Appl. Environ. Microbiol.">
        <title>Function and Phylogeny of Bacterial Butyryl Coenzyme A:Acetate Transferases and Their Diversity in the Proximal Colon of Swine.</title>
        <authorList>
            <person name="Trachsel J."/>
            <person name="Bayles D.O."/>
            <person name="Looft T."/>
            <person name="Levine U.Y."/>
            <person name="Allen H.K."/>
        </authorList>
    </citation>
    <scope>NUCLEOTIDE SEQUENCE [LARGE SCALE GENOMIC DNA]</scope>
    <source>
        <strain evidence="2 3">68-3-10</strain>
    </source>
</reference>
<dbReference type="InterPro" id="IPR004843">
    <property type="entry name" value="Calcineurin-like_PHP"/>
</dbReference>
<accession>A0A1Q9JKD9</accession>
<sequence>MIFFTADTHFGHANIIRMCGRPYSDIEEMNEAFITLWNSRVSGGDTVYIVGDMFFRCTDPESILQRLKGKKRLLLGNHDGSWTGKVDLSRYFSSVDTLLEISDGKHGLTLCHYPLLTWKHAKRSYMIHGHIHNDTSADYWPLLCRRERVLNAGVDINGYQPVTFDELLANNQQWKKENGGEWE</sequence>
<evidence type="ECO:0000313" key="3">
    <source>
        <dbReference type="Proteomes" id="UP000187404"/>
    </source>
</evidence>
<gene>
    <name evidence="2" type="ORF">BHK98_11480</name>
</gene>
<keyword evidence="3" id="KW-1185">Reference proteome</keyword>
<dbReference type="InterPro" id="IPR029052">
    <property type="entry name" value="Metallo-depent_PP-like"/>
</dbReference>
<name>A0A1Q9JKD9_9FIRM</name>
<dbReference type="STRING" id="1261640.BHK98_11480"/>
<dbReference type="EMBL" id="MJIE01000001">
    <property type="protein sequence ID" value="OLR56636.1"/>
    <property type="molecule type" value="Genomic_DNA"/>
</dbReference>
<dbReference type="GO" id="GO:0016787">
    <property type="term" value="F:hydrolase activity"/>
    <property type="evidence" value="ECO:0007669"/>
    <property type="project" value="InterPro"/>
</dbReference>
<dbReference type="RefSeq" id="WP_075714410.1">
    <property type="nucleotide sequence ID" value="NZ_MJIE01000001.1"/>
</dbReference>
<feature type="domain" description="Calcineurin-like phosphoesterase" evidence="1">
    <location>
        <begin position="2"/>
        <end position="153"/>
    </location>
</feature>
<dbReference type="OrthoDB" id="5380073at2"/>
<evidence type="ECO:0000313" key="2">
    <source>
        <dbReference type="EMBL" id="OLR56636.1"/>
    </source>
</evidence>
<protein>
    <recommendedName>
        <fullName evidence="1">Calcineurin-like phosphoesterase domain-containing protein</fullName>
    </recommendedName>
</protein>
<proteinExistence type="predicted"/>
<organism evidence="2 3">
    <name type="scientific">Hornefia porci</name>
    <dbReference type="NCBI Taxonomy" id="2652292"/>
    <lineage>
        <taxon>Bacteria</taxon>
        <taxon>Bacillati</taxon>
        <taxon>Bacillota</taxon>
        <taxon>Clostridia</taxon>
        <taxon>Peptostreptococcales</taxon>
        <taxon>Anaerovoracaceae</taxon>
        <taxon>Hornefia</taxon>
    </lineage>
</organism>
<evidence type="ECO:0000259" key="1">
    <source>
        <dbReference type="Pfam" id="PF00149"/>
    </source>
</evidence>